<name>A0A3N0EIP4_SINP1</name>
<keyword evidence="6" id="KW-1185">Reference proteome</keyword>
<evidence type="ECO:0000313" key="5">
    <source>
        <dbReference type="EMBL" id="RNL87753.1"/>
    </source>
</evidence>
<dbReference type="PANTHER" id="PTHR43280:SF11">
    <property type="entry name" value="RCS-SPECIFIC HTH-TYPE TRANSCRIPTIONAL ACTIVATOR RCLR"/>
    <property type="match status" value="1"/>
</dbReference>
<dbReference type="Proteomes" id="UP000267469">
    <property type="component" value="Unassembled WGS sequence"/>
</dbReference>
<dbReference type="SMART" id="SM00342">
    <property type="entry name" value="HTH_ARAC"/>
    <property type="match status" value="1"/>
</dbReference>
<feature type="domain" description="HTH araC/xylS-type" evidence="4">
    <location>
        <begin position="210"/>
        <end position="309"/>
    </location>
</feature>
<keyword evidence="1" id="KW-0805">Transcription regulation</keyword>
<dbReference type="EMBL" id="RJTM01000071">
    <property type="protein sequence ID" value="RNL87753.1"/>
    <property type="molecule type" value="Genomic_DNA"/>
</dbReference>
<evidence type="ECO:0000256" key="1">
    <source>
        <dbReference type="ARBA" id="ARBA00023015"/>
    </source>
</evidence>
<keyword evidence="3" id="KW-0804">Transcription</keyword>
<proteinExistence type="predicted"/>
<dbReference type="PROSITE" id="PS01124">
    <property type="entry name" value="HTH_ARAC_FAMILY_2"/>
    <property type="match status" value="1"/>
</dbReference>
<evidence type="ECO:0000259" key="4">
    <source>
        <dbReference type="PROSITE" id="PS01124"/>
    </source>
</evidence>
<gene>
    <name evidence="5" type="ORF">ED312_10145</name>
</gene>
<dbReference type="Pfam" id="PF12833">
    <property type="entry name" value="HTH_18"/>
    <property type="match status" value="1"/>
</dbReference>
<dbReference type="OrthoDB" id="2962330at2"/>
<dbReference type="GO" id="GO:0003700">
    <property type="term" value="F:DNA-binding transcription factor activity"/>
    <property type="evidence" value="ECO:0007669"/>
    <property type="project" value="InterPro"/>
</dbReference>
<dbReference type="SUPFAM" id="SSF46689">
    <property type="entry name" value="Homeodomain-like"/>
    <property type="match status" value="2"/>
</dbReference>
<dbReference type="InterPro" id="IPR009057">
    <property type="entry name" value="Homeodomain-like_sf"/>
</dbReference>
<dbReference type="PANTHER" id="PTHR43280">
    <property type="entry name" value="ARAC-FAMILY TRANSCRIPTIONAL REGULATOR"/>
    <property type="match status" value="1"/>
</dbReference>
<dbReference type="Gene3D" id="1.10.10.60">
    <property type="entry name" value="Homeodomain-like"/>
    <property type="match status" value="1"/>
</dbReference>
<sequence length="315" mass="36605">MLIFKEEHIENICHVLHARAEGTMGYRLRLSKRHEHYNLVARYMNLVGEVHQAKIIKQKPRDVDPSLPPLLDIQLSKSLLIKTVGVKVPGLLHKDPGTFKGLTLVELLTKRSVETWEELRRNFLRRAPFELGTALEYKVNRWLYYSCFCYVTQMADGTIRITSFEKDRSYEARELMREMGISPQPEVLRSLFPVPGELGQKEYQEKIRMDKIVRFIEDHVSQPLPGIKELAHRFNINEKKLNKRFKSIVGQTPYAFYMDCKLDRAMNLLRTTALDIDGVCESVGYHSRSGFYRAFKRKFGMNPGEVKREVGPDTA</sequence>
<dbReference type="PROSITE" id="PS00041">
    <property type="entry name" value="HTH_ARAC_FAMILY_1"/>
    <property type="match status" value="1"/>
</dbReference>
<dbReference type="AlphaFoldDB" id="A0A3N0EIP4"/>
<dbReference type="InterPro" id="IPR018062">
    <property type="entry name" value="HTH_AraC-typ_CS"/>
</dbReference>
<accession>A0A3N0EIP4</accession>
<evidence type="ECO:0000313" key="6">
    <source>
        <dbReference type="Proteomes" id="UP000267469"/>
    </source>
</evidence>
<comment type="caution">
    <text evidence="5">The sequence shown here is derived from an EMBL/GenBank/DDBJ whole genome shotgun (WGS) entry which is preliminary data.</text>
</comment>
<reference evidence="5 6" key="1">
    <citation type="submission" date="2018-10" db="EMBL/GenBank/DDBJ databases">
        <title>Sinomicrobium pectinilyticum sp. nov., a pectinase-producing bacterium isolated from alkaline and saline soil, and emended description of the genus Sinomicrobium.</title>
        <authorList>
            <person name="Cheng B."/>
            <person name="Li C."/>
            <person name="Lai Q."/>
            <person name="Du M."/>
            <person name="Shao Z."/>
            <person name="Xu P."/>
            <person name="Yang C."/>
        </authorList>
    </citation>
    <scope>NUCLEOTIDE SEQUENCE [LARGE SCALE GENOMIC DNA]</scope>
    <source>
        <strain evidence="5 6">5DNS001</strain>
    </source>
</reference>
<keyword evidence="2" id="KW-0238">DNA-binding</keyword>
<evidence type="ECO:0000256" key="2">
    <source>
        <dbReference type="ARBA" id="ARBA00023125"/>
    </source>
</evidence>
<protein>
    <submittedName>
        <fullName evidence="5">AraC family transcriptional regulator</fullName>
    </submittedName>
</protein>
<organism evidence="5 6">
    <name type="scientific">Sinomicrobium pectinilyticum</name>
    <dbReference type="NCBI Taxonomy" id="1084421"/>
    <lineage>
        <taxon>Bacteria</taxon>
        <taxon>Pseudomonadati</taxon>
        <taxon>Bacteroidota</taxon>
        <taxon>Flavobacteriia</taxon>
        <taxon>Flavobacteriales</taxon>
        <taxon>Flavobacteriaceae</taxon>
        <taxon>Sinomicrobium</taxon>
    </lineage>
</organism>
<dbReference type="GO" id="GO:0043565">
    <property type="term" value="F:sequence-specific DNA binding"/>
    <property type="evidence" value="ECO:0007669"/>
    <property type="project" value="InterPro"/>
</dbReference>
<evidence type="ECO:0000256" key="3">
    <source>
        <dbReference type="ARBA" id="ARBA00023163"/>
    </source>
</evidence>
<dbReference type="RefSeq" id="WP_123215897.1">
    <property type="nucleotide sequence ID" value="NZ_RJTM01000071.1"/>
</dbReference>
<dbReference type="InterPro" id="IPR018060">
    <property type="entry name" value="HTH_AraC"/>
</dbReference>